<keyword evidence="2" id="KW-1185">Reference proteome</keyword>
<evidence type="ECO:0000313" key="2">
    <source>
        <dbReference type="Proteomes" id="UP000659124"/>
    </source>
</evidence>
<dbReference type="EMBL" id="JACVFC010000005">
    <property type="protein sequence ID" value="MBC9934516.1"/>
    <property type="molecule type" value="Genomic_DNA"/>
</dbReference>
<comment type="caution">
    <text evidence="1">The sequence shown here is derived from an EMBL/GenBank/DDBJ whole genome shotgun (WGS) entry which is preliminary data.</text>
</comment>
<dbReference type="Gene3D" id="3.10.450.50">
    <property type="match status" value="1"/>
</dbReference>
<organism evidence="1 2">
    <name type="scientific">Chitinophaga qingshengii</name>
    <dbReference type="NCBI Taxonomy" id="1569794"/>
    <lineage>
        <taxon>Bacteria</taxon>
        <taxon>Pseudomonadati</taxon>
        <taxon>Bacteroidota</taxon>
        <taxon>Chitinophagia</taxon>
        <taxon>Chitinophagales</taxon>
        <taxon>Chitinophagaceae</taxon>
        <taxon>Chitinophaga</taxon>
    </lineage>
</organism>
<evidence type="ECO:0008006" key="3">
    <source>
        <dbReference type="Google" id="ProtNLM"/>
    </source>
</evidence>
<protein>
    <recommendedName>
        <fullName evidence="3">Nuclear transport factor 2 family protein</fullName>
    </recommendedName>
</protein>
<dbReference type="SUPFAM" id="SSF54427">
    <property type="entry name" value="NTF2-like"/>
    <property type="match status" value="1"/>
</dbReference>
<reference evidence="1 2" key="1">
    <citation type="submission" date="2020-09" db="EMBL/GenBank/DDBJ databases">
        <title>Genome sequences of type strains of Chitinophaga qingshengii and Chitinophaga varians.</title>
        <authorList>
            <person name="Kittiwongwattana C."/>
        </authorList>
    </citation>
    <scope>NUCLEOTIDE SEQUENCE [LARGE SCALE GENOMIC DNA]</scope>
    <source>
        <strain evidence="1 2">JCM 30026</strain>
    </source>
</reference>
<dbReference type="Proteomes" id="UP000659124">
    <property type="component" value="Unassembled WGS sequence"/>
</dbReference>
<sequence length="128" mass="14636">MDNLSKAKEEVTRFCEHIGGWFRGEEGIAAAGTAGLLTNFSPDFRMIAPNGARKTQQDLEAWMPEVLGRFPHMRVIVTDMQGYATEHHALLTYTEIQSDGEQENIRYSSAVFIRDGDRMLWLDLWERS</sequence>
<name>A0ABR7TVK1_9BACT</name>
<dbReference type="InterPro" id="IPR032710">
    <property type="entry name" value="NTF2-like_dom_sf"/>
</dbReference>
<accession>A0ABR7TVK1</accession>
<proteinExistence type="predicted"/>
<dbReference type="RefSeq" id="WP_188091606.1">
    <property type="nucleotide sequence ID" value="NZ_JACVFC010000005.1"/>
</dbReference>
<evidence type="ECO:0000313" key="1">
    <source>
        <dbReference type="EMBL" id="MBC9934516.1"/>
    </source>
</evidence>
<gene>
    <name evidence="1" type="ORF">ICL07_29280</name>
</gene>